<protein>
    <submittedName>
        <fullName evidence="1">Uncharacterized protein</fullName>
    </submittedName>
</protein>
<dbReference type="EMBL" id="LAZR01007593">
    <property type="protein sequence ID" value="KKM84273.1"/>
    <property type="molecule type" value="Genomic_DNA"/>
</dbReference>
<organism evidence="1">
    <name type="scientific">marine sediment metagenome</name>
    <dbReference type="NCBI Taxonomy" id="412755"/>
    <lineage>
        <taxon>unclassified sequences</taxon>
        <taxon>metagenomes</taxon>
        <taxon>ecological metagenomes</taxon>
    </lineage>
</organism>
<name>A0A0F9KR50_9ZZZZ</name>
<proteinExistence type="predicted"/>
<comment type="caution">
    <text evidence="1">The sequence shown here is derived from an EMBL/GenBank/DDBJ whole genome shotgun (WGS) entry which is preliminary data.</text>
</comment>
<reference evidence="1" key="1">
    <citation type="journal article" date="2015" name="Nature">
        <title>Complex archaea that bridge the gap between prokaryotes and eukaryotes.</title>
        <authorList>
            <person name="Spang A."/>
            <person name="Saw J.H."/>
            <person name="Jorgensen S.L."/>
            <person name="Zaremba-Niedzwiedzka K."/>
            <person name="Martijn J."/>
            <person name="Lind A.E."/>
            <person name="van Eijk R."/>
            <person name="Schleper C."/>
            <person name="Guy L."/>
            <person name="Ettema T.J."/>
        </authorList>
    </citation>
    <scope>NUCLEOTIDE SEQUENCE</scope>
</reference>
<gene>
    <name evidence="1" type="ORF">LCGC14_1300890</name>
</gene>
<evidence type="ECO:0000313" key="1">
    <source>
        <dbReference type="EMBL" id="KKM84273.1"/>
    </source>
</evidence>
<accession>A0A0F9KR50</accession>
<dbReference type="AlphaFoldDB" id="A0A0F9KR50"/>
<sequence>MFEIEIPFKIKGVPFRPEQTGMVKVDEKLIQTIASLCGWDGEARRLLTCALNGALHVASPQVEAITNPYSTYPNQHITFPDTPTTEIMIMACPTNGGDVWIQVGKVAAVDDGWYLDAGDYVKLSVNNLSVLDILLITNGDMITIMQTV</sequence>